<dbReference type="GO" id="GO:0005634">
    <property type="term" value="C:nucleus"/>
    <property type="evidence" value="ECO:0007669"/>
    <property type="project" value="UniProtKB-SubCell"/>
</dbReference>
<accession>A0A9P5ZL98</accession>
<evidence type="ECO:0000256" key="5">
    <source>
        <dbReference type="ARBA" id="ARBA00023015"/>
    </source>
</evidence>
<keyword evidence="8 9" id="KW-0539">Nucleus</keyword>
<feature type="region of interest" description="Disordered" evidence="10">
    <location>
        <begin position="111"/>
        <end position="187"/>
    </location>
</feature>
<evidence type="ECO:0000256" key="8">
    <source>
        <dbReference type="ARBA" id="ARBA00023242"/>
    </source>
</evidence>
<evidence type="ECO:0000256" key="2">
    <source>
        <dbReference type="ARBA" id="ARBA00010916"/>
    </source>
</evidence>
<keyword evidence="9" id="KW-0234">DNA repair</keyword>
<evidence type="ECO:0000256" key="4">
    <source>
        <dbReference type="ARBA" id="ARBA00022853"/>
    </source>
</evidence>
<name>A0A9P5ZL98_PLEER</name>
<dbReference type="AlphaFoldDB" id="A0A9P5ZL98"/>
<evidence type="ECO:0000256" key="1">
    <source>
        <dbReference type="ARBA" id="ARBA00004123"/>
    </source>
</evidence>
<evidence type="ECO:0000256" key="6">
    <source>
        <dbReference type="ARBA" id="ARBA00023054"/>
    </source>
</evidence>
<dbReference type="GO" id="GO:0035267">
    <property type="term" value="C:NuA4 histone acetyltransferase complex"/>
    <property type="evidence" value="ECO:0007669"/>
    <property type="project" value="UniProtKB-UniRule"/>
</dbReference>
<organism evidence="11 12">
    <name type="scientific">Pleurotus eryngii</name>
    <name type="common">Boletus of the steppes</name>
    <dbReference type="NCBI Taxonomy" id="5323"/>
    <lineage>
        <taxon>Eukaryota</taxon>
        <taxon>Fungi</taxon>
        <taxon>Dikarya</taxon>
        <taxon>Basidiomycota</taxon>
        <taxon>Agaricomycotina</taxon>
        <taxon>Agaricomycetes</taxon>
        <taxon>Agaricomycetidae</taxon>
        <taxon>Agaricales</taxon>
        <taxon>Pleurotineae</taxon>
        <taxon>Pleurotaceae</taxon>
        <taxon>Pleurotus</taxon>
    </lineage>
</organism>
<evidence type="ECO:0000256" key="10">
    <source>
        <dbReference type="SAM" id="MobiDB-lite"/>
    </source>
</evidence>
<evidence type="ECO:0000313" key="11">
    <source>
        <dbReference type="EMBL" id="KAF9488399.1"/>
    </source>
</evidence>
<dbReference type="InterPro" id="IPR015418">
    <property type="entry name" value="Eaf6"/>
</dbReference>
<reference evidence="11" key="1">
    <citation type="submission" date="2020-11" db="EMBL/GenBank/DDBJ databases">
        <authorList>
            <consortium name="DOE Joint Genome Institute"/>
            <person name="Ahrendt S."/>
            <person name="Riley R."/>
            <person name="Andreopoulos W."/>
            <person name="Labutti K."/>
            <person name="Pangilinan J."/>
            <person name="Ruiz-Duenas F.J."/>
            <person name="Barrasa J.M."/>
            <person name="Sanchez-Garcia M."/>
            <person name="Camarero S."/>
            <person name="Miyauchi S."/>
            <person name="Serrano A."/>
            <person name="Linde D."/>
            <person name="Babiker R."/>
            <person name="Drula E."/>
            <person name="Ayuso-Fernandez I."/>
            <person name="Pacheco R."/>
            <person name="Padilla G."/>
            <person name="Ferreira P."/>
            <person name="Barriuso J."/>
            <person name="Kellner H."/>
            <person name="Castanera R."/>
            <person name="Alfaro M."/>
            <person name="Ramirez L."/>
            <person name="Pisabarro A.G."/>
            <person name="Kuo A."/>
            <person name="Tritt A."/>
            <person name="Lipzen A."/>
            <person name="He G."/>
            <person name="Yan M."/>
            <person name="Ng V."/>
            <person name="Cullen D."/>
            <person name="Martin F."/>
            <person name="Rosso M.-N."/>
            <person name="Henrissat B."/>
            <person name="Hibbett D."/>
            <person name="Martinez A.T."/>
            <person name="Grigoriev I.V."/>
        </authorList>
    </citation>
    <scope>NUCLEOTIDE SEQUENCE</scope>
    <source>
        <strain evidence="11">ATCC 90797</strain>
    </source>
</reference>
<dbReference type="PANTHER" id="PTHR13476">
    <property type="entry name" value="CHROMATIN MODIFICATION-RELATED PROTEIN MEAF6"/>
    <property type="match status" value="1"/>
</dbReference>
<dbReference type="GO" id="GO:0006325">
    <property type="term" value="P:chromatin organization"/>
    <property type="evidence" value="ECO:0007669"/>
    <property type="project" value="UniProtKB-KW"/>
</dbReference>
<comment type="similarity">
    <text evidence="2 9">Belongs to the EAF6 family.</text>
</comment>
<keyword evidence="12" id="KW-1185">Reference proteome</keyword>
<keyword evidence="5 9" id="KW-0805">Transcription regulation</keyword>
<comment type="function">
    <text evidence="9">Component of the NuA4 histone acetyltransferase complex which is involved in transcriptional activation of selected genes principally by acetylation of nucleosomal histone H4 and H2A. The NuA4 complex is also involved in DNA repair.</text>
</comment>
<keyword evidence="7 9" id="KW-0804">Transcription</keyword>
<dbReference type="OrthoDB" id="440324at2759"/>
<keyword evidence="9" id="KW-0227">DNA damage</keyword>
<dbReference type="EMBL" id="MU154715">
    <property type="protein sequence ID" value="KAF9488399.1"/>
    <property type="molecule type" value="Genomic_DNA"/>
</dbReference>
<protein>
    <recommendedName>
        <fullName evidence="3 9">Chromatin modification-related protein EAF6</fullName>
    </recommendedName>
</protein>
<proteinExistence type="inferred from homology"/>
<comment type="caution">
    <text evidence="11">The sequence shown here is derived from an EMBL/GenBank/DDBJ whole genome shotgun (WGS) entry which is preliminary data.</text>
</comment>
<sequence>MSTDGLPTPDDRARYETLRAELLKSLEKKRTADKQLANIELQIYNLESQYLTETAAHSGGNIIQGFEGYLKNQTVTRRKYEVSEQDRIFSNSSSTLQKSLELMADGDESLMPDEYGKQSTPGLTTVVVPPAPRIQELTPAQSKKLRDKEYQRKKRASVSRRSTGTISDDEQISARRPTKRARLADDD</sequence>
<comment type="subunit">
    <text evidence="9">Component of the NuA4 histone acetyltransferase complex.</text>
</comment>
<evidence type="ECO:0000256" key="9">
    <source>
        <dbReference type="RuleBase" id="RU368022"/>
    </source>
</evidence>
<keyword evidence="4 9" id="KW-0156">Chromatin regulator</keyword>
<dbReference type="Proteomes" id="UP000807025">
    <property type="component" value="Unassembled WGS sequence"/>
</dbReference>
<evidence type="ECO:0000313" key="12">
    <source>
        <dbReference type="Proteomes" id="UP000807025"/>
    </source>
</evidence>
<comment type="subcellular location">
    <subcellularLocation>
        <location evidence="1 9">Nucleus</location>
    </subcellularLocation>
</comment>
<dbReference type="GO" id="GO:0006281">
    <property type="term" value="P:DNA repair"/>
    <property type="evidence" value="ECO:0007669"/>
    <property type="project" value="UniProtKB-UniRule"/>
</dbReference>
<keyword evidence="6" id="KW-0175">Coiled coil</keyword>
<evidence type="ECO:0000256" key="3">
    <source>
        <dbReference type="ARBA" id="ARBA00018504"/>
    </source>
</evidence>
<evidence type="ECO:0000256" key="7">
    <source>
        <dbReference type="ARBA" id="ARBA00023163"/>
    </source>
</evidence>
<dbReference type="Pfam" id="PF09340">
    <property type="entry name" value="NuA4"/>
    <property type="match status" value="1"/>
</dbReference>
<gene>
    <name evidence="11" type="ORF">BDN71DRAFT_1477940</name>
</gene>